<sequence length="133" mass="15437">MTEQGNVYDALRFMLANDRDMASEKNAVGFNGLDTQFAHSLGEQLERYDFLTSKQVKSLRKILRKYHKQLGDQFDLDAEVDLRQSKTEQAELVPSRVYKAAAKQGTSCLPPSRHRRRRSFLERSLGWTYGKMY</sequence>
<feature type="non-terminal residue" evidence="1">
    <location>
        <position position="133"/>
    </location>
</feature>
<comment type="caution">
    <text evidence="1">The sequence shown here is derived from an EMBL/GenBank/DDBJ whole genome shotgun (WGS) entry which is preliminary data.</text>
</comment>
<reference evidence="1" key="1">
    <citation type="journal article" date="2015" name="Nature">
        <title>Complex archaea that bridge the gap between prokaryotes and eukaryotes.</title>
        <authorList>
            <person name="Spang A."/>
            <person name="Saw J.H."/>
            <person name="Jorgensen S.L."/>
            <person name="Zaremba-Niedzwiedzka K."/>
            <person name="Martijn J."/>
            <person name="Lind A.E."/>
            <person name="van Eijk R."/>
            <person name="Schleper C."/>
            <person name="Guy L."/>
            <person name="Ettema T.J."/>
        </authorList>
    </citation>
    <scope>NUCLEOTIDE SEQUENCE</scope>
</reference>
<evidence type="ECO:0000313" key="1">
    <source>
        <dbReference type="EMBL" id="KKK60797.1"/>
    </source>
</evidence>
<organism evidence="1">
    <name type="scientific">marine sediment metagenome</name>
    <dbReference type="NCBI Taxonomy" id="412755"/>
    <lineage>
        <taxon>unclassified sequences</taxon>
        <taxon>metagenomes</taxon>
        <taxon>ecological metagenomes</taxon>
    </lineage>
</organism>
<protein>
    <submittedName>
        <fullName evidence="1">Uncharacterized protein</fullName>
    </submittedName>
</protein>
<gene>
    <name evidence="1" type="ORF">LCGC14_3020760</name>
</gene>
<accession>A0A0F8WVE5</accession>
<name>A0A0F8WVE5_9ZZZZ</name>
<dbReference type="EMBL" id="LAZR01062790">
    <property type="protein sequence ID" value="KKK60797.1"/>
    <property type="molecule type" value="Genomic_DNA"/>
</dbReference>
<dbReference type="AlphaFoldDB" id="A0A0F8WVE5"/>
<proteinExistence type="predicted"/>